<comment type="caution">
    <text evidence="2">The sequence shown here is derived from an EMBL/GenBank/DDBJ whole genome shotgun (WGS) entry which is preliminary data.</text>
</comment>
<dbReference type="Gene3D" id="3.30.830.10">
    <property type="entry name" value="Metalloenzyme, LuxS/M16 peptidase-like"/>
    <property type="match status" value="2"/>
</dbReference>
<feature type="domain" description="Peptidase M16 C-terminal" evidence="1">
    <location>
        <begin position="184"/>
        <end position="357"/>
    </location>
</feature>
<sequence length="423" mass="47821">MVLDRSKAPEFKVPEDFELLPPSEFKLSNGAKFFYIPTPGLDAVKIDVIGKGQRTSLPLDHTLVSSFTLQMLLEGTTEKDAGELAEFFDFYASEVHPISTYSHEGLGLLSTKKHLSTVLDIFNSLFTAATFPENMLEKRQSQRKLSILLEKEKTASRASTVFRKCLFGANHPYGAEIEERHVDNISRDQLISYYETMLWQDIEIFVAGNFDSIELENLCTLFGQLPNRAVSDSILLPGINTLLAVSEPKDKSVQSSIRVGSWSIPKTHPDFIALTVFNTILGGYFGSRLIKNIREDKGHTYGIYSSLSEIGDSNFWVIAADVQKAFYPDVIKEIYHEIEVLTQVKIDDDELEVVRNYLIGQMLKQFSTSFDLIDRFQAVHYSGMNFDYYAQKLAYLKTFTAEDIITVGQKYFAKPPFIEVVVG</sequence>
<dbReference type="Pfam" id="PF05193">
    <property type="entry name" value="Peptidase_M16_C"/>
    <property type="match status" value="1"/>
</dbReference>
<dbReference type="AlphaFoldDB" id="A0A5C7ARG7"/>
<dbReference type="GO" id="GO:0046872">
    <property type="term" value="F:metal ion binding"/>
    <property type="evidence" value="ECO:0007669"/>
    <property type="project" value="InterPro"/>
</dbReference>
<gene>
    <name evidence="2" type="ORF">ESV85_12160</name>
</gene>
<dbReference type="PANTHER" id="PTHR11851">
    <property type="entry name" value="METALLOPROTEASE"/>
    <property type="match status" value="1"/>
</dbReference>
<proteinExistence type="predicted"/>
<evidence type="ECO:0000259" key="1">
    <source>
        <dbReference type="Pfam" id="PF05193"/>
    </source>
</evidence>
<organism evidence="2 3">
    <name type="scientific">Algoriphagus aquimarinus</name>
    <dbReference type="NCBI Taxonomy" id="237018"/>
    <lineage>
        <taxon>Bacteria</taxon>
        <taxon>Pseudomonadati</taxon>
        <taxon>Bacteroidota</taxon>
        <taxon>Cytophagia</taxon>
        <taxon>Cytophagales</taxon>
        <taxon>Cyclobacteriaceae</taxon>
        <taxon>Algoriphagus</taxon>
    </lineage>
</organism>
<accession>A0A5C7ARG7</accession>
<evidence type="ECO:0000313" key="2">
    <source>
        <dbReference type="EMBL" id="TXE10981.1"/>
    </source>
</evidence>
<dbReference type="PANTHER" id="PTHR11851:SF224">
    <property type="entry name" value="PROCESSING PROTEASE"/>
    <property type="match status" value="1"/>
</dbReference>
<dbReference type="SUPFAM" id="SSF63411">
    <property type="entry name" value="LuxS/MPP-like metallohydrolase"/>
    <property type="match status" value="2"/>
</dbReference>
<evidence type="ECO:0000313" key="3">
    <source>
        <dbReference type="Proteomes" id="UP000321935"/>
    </source>
</evidence>
<protein>
    <submittedName>
        <fullName evidence="2">Insulinase family protein</fullName>
    </submittedName>
</protein>
<dbReference type="Proteomes" id="UP000321935">
    <property type="component" value="Unassembled WGS sequence"/>
</dbReference>
<dbReference type="InterPro" id="IPR050361">
    <property type="entry name" value="MPP/UQCRC_Complex"/>
</dbReference>
<dbReference type="InterPro" id="IPR011249">
    <property type="entry name" value="Metalloenz_LuxS/M16"/>
</dbReference>
<dbReference type="InterPro" id="IPR007863">
    <property type="entry name" value="Peptidase_M16_C"/>
</dbReference>
<dbReference type="OrthoDB" id="9811314at2"/>
<dbReference type="EMBL" id="VORW01000007">
    <property type="protein sequence ID" value="TXE10981.1"/>
    <property type="molecule type" value="Genomic_DNA"/>
</dbReference>
<dbReference type="RefSeq" id="WP_146917961.1">
    <property type="nucleotide sequence ID" value="NZ_VORW01000007.1"/>
</dbReference>
<name>A0A5C7ARG7_9BACT</name>
<reference evidence="2 3" key="1">
    <citation type="submission" date="2019-08" db="EMBL/GenBank/DDBJ databases">
        <title>Genomes sequence of Algoriphagus aquimarinus ACAM450.</title>
        <authorList>
            <person name="Bowman J.P."/>
        </authorList>
    </citation>
    <scope>NUCLEOTIDE SEQUENCE [LARGE SCALE GENOMIC DNA]</scope>
    <source>
        <strain evidence="2 3">ACAM 450</strain>
    </source>
</reference>